<evidence type="ECO:0000256" key="1">
    <source>
        <dbReference type="SAM" id="MobiDB-lite"/>
    </source>
</evidence>
<comment type="caution">
    <text evidence="3">The sequence shown here is derived from an EMBL/GenBank/DDBJ whole genome shotgun (WGS) entry which is preliminary data.</text>
</comment>
<reference evidence="5" key="1">
    <citation type="submission" date="2024-07" db="EMBL/GenBank/DDBJ databases">
        <title>Two chromosome-level genome assemblies of Korean endemic species Abeliophyllum distichum and Forsythia ovata (Oleaceae).</title>
        <authorList>
            <person name="Jang H."/>
        </authorList>
    </citation>
    <scope>NUCLEOTIDE SEQUENCE [LARGE SCALE GENOMIC DNA]</scope>
</reference>
<feature type="compositionally biased region" description="Polar residues" evidence="1">
    <location>
        <begin position="7"/>
        <end position="25"/>
    </location>
</feature>
<name>A0ABD1P635_9LAMI</name>
<proteinExistence type="predicted"/>
<keyword evidence="5" id="KW-1185">Reference proteome</keyword>
<sequence length="233" mass="25922">MRDFHLQTPQRDQIPSNYRSKSNYDFNKKPHKFTRKNLNHVFKAVSEEDPSAFQFPKEAIESVSEVSDHNPFTESAQNYIVIPVATPSSKTETVALSDLTSSSSSSSLSAIMSDKDIANNATKNKCESPEINSVNKVRSIEVDILIKHLKVARVQVMNSSDVNHSKKLLDALINFVIEEFHGGLYEEKDWLDKFVLSKARVVSLSILIGILAVLLFLFSNSGAKGLHSGLTPT</sequence>
<dbReference type="EMBL" id="JBFOLJ010000023">
    <property type="protein sequence ID" value="KAL2459346.1"/>
    <property type="molecule type" value="Genomic_DNA"/>
</dbReference>
<protein>
    <submittedName>
        <fullName evidence="3">Uncharacterized protein</fullName>
    </submittedName>
</protein>
<keyword evidence="2" id="KW-0472">Membrane</keyword>
<dbReference type="Proteomes" id="UP001604277">
    <property type="component" value="Unassembled WGS sequence"/>
</dbReference>
<feature type="region of interest" description="Disordered" evidence="1">
    <location>
        <begin position="1"/>
        <end position="29"/>
    </location>
</feature>
<evidence type="ECO:0000256" key="2">
    <source>
        <dbReference type="SAM" id="Phobius"/>
    </source>
</evidence>
<keyword evidence="2" id="KW-1133">Transmembrane helix</keyword>
<evidence type="ECO:0000313" key="4">
    <source>
        <dbReference type="EMBL" id="KAL2459734.1"/>
    </source>
</evidence>
<organism evidence="3 5">
    <name type="scientific">Forsythia ovata</name>
    <dbReference type="NCBI Taxonomy" id="205694"/>
    <lineage>
        <taxon>Eukaryota</taxon>
        <taxon>Viridiplantae</taxon>
        <taxon>Streptophyta</taxon>
        <taxon>Embryophyta</taxon>
        <taxon>Tracheophyta</taxon>
        <taxon>Spermatophyta</taxon>
        <taxon>Magnoliopsida</taxon>
        <taxon>eudicotyledons</taxon>
        <taxon>Gunneridae</taxon>
        <taxon>Pentapetalae</taxon>
        <taxon>asterids</taxon>
        <taxon>lamiids</taxon>
        <taxon>Lamiales</taxon>
        <taxon>Oleaceae</taxon>
        <taxon>Forsythieae</taxon>
        <taxon>Forsythia</taxon>
    </lineage>
</organism>
<dbReference type="AlphaFoldDB" id="A0ABD1P635"/>
<gene>
    <name evidence="4" type="ORF">Fot_54478</name>
    <name evidence="3" type="ORF">Fot_55035</name>
</gene>
<keyword evidence="2" id="KW-0812">Transmembrane</keyword>
<evidence type="ECO:0000313" key="5">
    <source>
        <dbReference type="Proteomes" id="UP001604277"/>
    </source>
</evidence>
<reference evidence="3" key="2">
    <citation type="submission" date="2024-07" db="EMBL/GenBank/DDBJ databases">
        <title>Two chromosome-level genome assemblies of Korean endemic species Abeliophyllum distichum and Forsythia ovata (Oleaceae).</title>
        <authorList>
            <person name="Mun J.H."/>
        </authorList>
    </citation>
    <scope>NUCLEOTIDE SEQUENCE</scope>
    <source>
        <strain evidence="3">KNKB202402200001</strain>
        <tissue evidence="3">Leaf</tissue>
    </source>
</reference>
<feature type="transmembrane region" description="Helical" evidence="2">
    <location>
        <begin position="201"/>
        <end position="219"/>
    </location>
</feature>
<dbReference type="EMBL" id="JBFOLJ010000021">
    <property type="protein sequence ID" value="KAL2459734.1"/>
    <property type="molecule type" value="Genomic_DNA"/>
</dbReference>
<accession>A0ABD1P635</accession>
<evidence type="ECO:0000313" key="3">
    <source>
        <dbReference type="EMBL" id="KAL2459346.1"/>
    </source>
</evidence>